<feature type="domain" description="Flagellar assembly protein FliH/Type III secretion system HrpE" evidence="10">
    <location>
        <begin position="96"/>
        <end position="218"/>
    </location>
</feature>
<evidence type="ECO:0000256" key="4">
    <source>
        <dbReference type="ARBA" id="ARBA00022448"/>
    </source>
</evidence>
<evidence type="ECO:0000313" key="11">
    <source>
        <dbReference type="EMBL" id="POZ63767.1"/>
    </source>
</evidence>
<proteinExistence type="inferred from homology"/>
<dbReference type="InterPro" id="IPR051472">
    <property type="entry name" value="T3SS_Stator/FliH"/>
</dbReference>
<keyword evidence="12" id="KW-1185">Reference proteome</keyword>
<evidence type="ECO:0000256" key="9">
    <source>
        <dbReference type="SAM" id="MobiDB-lite"/>
    </source>
</evidence>
<dbReference type="PANTHER" id="PTHR34982:SF1">
    <property type="entry name" value="FLAGELLAR ASSEMBLY PROTEIN FLIH"/>
    <property type="match status" value="1"/>
</dbReference>
<evidence type="ECO:0000259" key="10">
    <source>
        <dbReference type="Pfam" id="PF02108"/>
    </source>
</evidence>
<dbReference type="Pfam" id="PF02108">
    <property type="entry name" value="FliH"/>
    <property type="match status" value="1"/>
</dbReference>
<evidence type="ECO:0000256" key="6">
    <source>
        <dbReference type="ARBA" id="ARBA00022927"/>
    </source>
</evidence>
<keyword evidence="7" id="KW-1006">Bacterial flagellum protein export</keyword>
<organism evidence="11 12">
    <name type="scientific">Chromobacterium alticapitis</name>
    <dbReference type="NCBI Taxonomy" id="2073169"/>
    <lineage>
        <taxon>Bacteria</taxon>
        <taxon>Pseudomonadati</taxon>
        <taxon>Pseudomonadota</taxon>
        <taxon>Betaproteobacteria</taxon>
        <taxon>Neisseriales</taxon>
        <taxon>Chromobacteriaceae</taxon>
        <taxon>Chromobacterium</taxon>
    </lineage>
</organism>
<evidence type="ECO:0000256" key="5">
    <source>
        <dbReference type="ARBA" id="ARBA00022795"/>
    </source>
</evidence>
<comment type="similarity">
    <text evidence="2">Belongs to the FliH family.</text>
</comment>
<dbReference type="GO" id="GO:0015031">
    <property type="term" value="P:protein transport"/>
    <property type="evidence" value="ECO:0007669"/>
    <property type="project" value="UniProtKB-KW"/>
</dbReference>
<dbReference type="EMBL" id="PQWB01000008">
    <property type="protein sequence ID" value="POZ63767.1"/>
    <property type="molecule type" value="Genomic_DNA"/>
</dbReference>
<dbReference type="AlphaFoldDB" id="A0A2S5DL13"/>
<dbReference type="PANTHER" id="PTHR34982">
    <property type="entry name" value="YOP PROTEINS TRANSLOCATION PROTEIN L"/>
    <property type="match status" value="1"/>
</dbReference>
<evidence type="ECO:0000256" key="1">
    <source>
        <dbReference type="ARBA" id="ARBA00003041"/>
    </source>
</evidence>
<sequence length="228" mass="24277">MSDILRNPNIRAGSAVQTSRSAALERPASTRAETAQRMAADEALAMRERAAAEAQSMRAKLLAEADALRASAQEEGYRAGMAKAEVELGRLRQQADGQIASLLDALGKARLDMQAEMENLLTPLLLESLLRVIGEMQPSPELVRACVDNAVKEAMGREPVTVRLSPRDAALLEAAPFAGDAGRQVSIVADSALEAGGCVVETAHGDIEAGVLRRIERLRQALQEAGAR</sequence>
<feature type="coiled-coil region" evidence="8">
    <location>
        <begin position="40"/>
        <end position="71"/>
    </location>
</feature>
<protein>
    <recommendedName>
        <fullName evidence="3">Flagellar assembly protein FliH</fullName>
    </recommendedName>
</protein>
<keyword evidence="6" id="KW-0653">Protein transport</keyword>
<keyword evidence="4" id="KW-0813">Transport</keyword>
<dbReference type="GO" id="GO:0005829">
    <property type="term" value="C:cytosol"/>
    <property type="evidence" value="ECO:0007669"/>
    <property type="project" value="TreeGrafter"/>
</dbReference>
<evidence type="ECO:0000256" key="8">
    <source>
        <dbReference type="SAM" id="Coils"/>
    </source>
</evidence>
<dbReference type="GO" id="GO:0044781">
    <property type="term" value="P:bacterial-type flagellum organization"/>
    <property type="evidence" value="ECO:0007669"/>
    <property type="project" value="UniProtKB-KW"/>
</dbReference>
<evidence type="ECO:0000313" key="12">
    <source>
        <dbReference type="Proteomes" id="UP000237082"/>
    </source>
</evidence>
<dbReference type="OrthoDB" id="8596293at2"/>
<dbReference type="InterPro" id="IPR018035">
    <property type="entry name" value="Flagellar_FliH/T3SS_HrpE"/>
</dbReference>
<keyword evidence="5" id="KW-1005">Bacterial flagellum biogenesis</keyword>
<dbReference type="Proteomes" id="UP000237082">
    <property type="component" value="Unassembled WGS sequence"/>
</dbReference>
<evidence type="ECO:0000256" key="2">
    <source>
        <dbReference type="ARBA" id="ARBA00006602"/>
    </source>
</evidence>
<gene>
    <name evidence="11" type="ORF">C2I19_01565</name>
</gene>
<evidence type="ECO:0000256" key="7">
    <source>
        <dbReference type="ARBA" id="ARBA00023225"/>
    </source>
</evidence>
<feature type="region of interest" description="Disordered" evidence="9">
    <location>
        <begin position="1"/>
        <end position="36"/>
    </location>
</feature>
<evidence type="ECO:0000256" key="3">
    <source>
        <dbReference type="ARBA" id="ARBA00016507"/>
    </source>
</evidence>
<comment type="function">
    <text evidence="1">Needed for flagellar regrowth and assembly.</text>
</comment>
<name>A0A2S5DL13_9NEIS</name>
<reference evidence="12" key="1">
    <citation type="submission" date="2018-02" db="EMBL/GenBank/DDBJ databases">
        <authorList>
            <person name="O'Hara-Hanley K."/>
            <person name="Soby S."/>
        </authorList>
    </citation>
    <scope>NUCLEOTIDE SEQUENCE [LARGE SCALE GENOMIC DNA]</scope>
    <source>
        <strain evidence="12">MWU14-2602</strain>
    </source>
</reference>
<keyword evidence="8" id="KW-0175">Coiled coil</keyword>
<dbReference type="RefSeq" id="WP_103900971.1">
    <property type="nucleotide sequence ID" value="NZ_PQWB01000008.1"/>
</dbReference>
<comment type="caution">
    <text evidence="11">The sequence shown here is derived from an EMBL/GenBank/DDBJ whole genome shotgun (WGS) entry which is preliminary data.</text>
</comment>
<accession>A0A2S5DL13</accession>